<reference evidence="4" key="1">
    <citation type="submission" date="2025-08" db="UniProtKB">
        <authorList>
            <consortium name="Ensembl"/>
        </authorList>
    </citation>
    <scope>IDENTIFICATION</scope>
</reference>
<sequence length="442" mass="50865">MPQTIETVFAKEVSKQQSDKLYKEKFNSEKGKSNYSQMKDLPDVSHAIQVNKHQSNVAYRRGKEELHKFSEVMDRPDIRTATHASKLASDVAYRSKLDAFDQRAMLERPDIQHAQEATRLASQVNYKQKFEKNLREQKPQYNPSECVSFRHIQAASALASQVKYSQKKLQAVTDLPNLLHLGHALHASKLQSNVEYRKKYEESKGQYLFALDTAEQRHHQENAVLHSQWKYKEEYEKNRGKSQMEFVDTQTYKVSKEAQKMQSEKEYRKDLESEIRGKGTDVTADSLEIQRAKKASEISSDVSYRQASQHRESSYSTVTDTPALLHAAYLRDVYSQKKYRGDMERLKGSCSAASDTPEIQRVKNNQRNISALFYTWDSRLMKGLMSAITDSPEIKLARENTKNISDVQYRESVGSGTAVTDTPEMERVRRNQHNISDVSLSV</sequence>
<keyword evidence="1" id="KW-0677">Repeat</keyword>
<feature type="compositionally biased region" description="Basic and acidic residues" evidence="3">
    <location>
        <begin position="21"/>
        <end position="32"/>
    </location>
</feature>
<evidence type="ECO:0000313" key="5">
    <source>
        <dbReference type="Proteomes" id="UP000694700"/>
    </source>
</evidence>
<dbReference type="Ensembl" id="ENSCCRT00015054294.1">
    <property type="protein sequence ID" value="ENSCCRP00015052535.1"/>
    <property type="gene ID" value="ENSCCRG00015021692.1"/>
</dbReference>
<organism evidence="4 5">
    <name type="scientific">Cyprinus carpio</name>
    <name type="common">Common carp</name>
    <dbReference type="NCBI Taxonomy" id="7962"/>
    <lineage>
        <taxon>Eukaryota</taxon>
        <taxon>Metazoa</taxon>
        <taxon>Chordata</taxon>
        <taxon>Craniata</taxon>
        <taxon>Vertebrata</taxon>
        <taxon>Euteleostomi</taxon>
        <taxon>Actinopterygii</taxon>
        <taxon>Neopterygii</taxon>
        <taxon>Teleostei</taxon>
        <taxon>Ostariophysi</taxon>
        <taxon>Cypriniformes</taxon>
        <taxon>Cyprinidae</taxon>
        <taxon>Cyprininae</taxon>
        <taxon>Cyprinus</taxon>
    </lineage>
</organism>
<dbReference type="GO" id="GO:0051015">
    <property type="term" value="F:actin filament binding"/>
    <property type="evidence" value="ECO:0007669"/>
    <property type="project" value="InterPro"/>
</dbReference>
<dbReference type="AlphaFoldDB" id="A0A8C1Z4P6"/>
<dbReference type="PANTHER" id="PTHR11039:SF48">
    <property type="entry name" value="NEBULETTE"/>
    <property type="match status" value="1"/>
</dbReference>
<dbReference type="GO" id="GO:0030018">
    <property type="term" value="C:Z disc"/>
    <property type="evidence" value="ECO:0007669"/>
    <property type="project" value="InterPro"/>
</dbReference>
<protein>
    <recommendedName>
        <fullName evidence="6">Nebulette</fullName>
    </recommendedName>
</protein>
<feature type="region of interest" description="Disordered" evidence="3">
    <location>
        <begin position="21"/>
        <end position="44"/>
    </location>
</feature>
<dbReference type="PRINTS" id="PR00510">
    <property type="entry name" value="NEBULIN"/>
</dbReference>
<dbReference type="SMART" id="SM00227">
    <property type="entry name" value="NEBU"/>
    <property type="match status" value="13"/>
</dbReference>
<dbReference type="Proteomes" id="UP000694700">
    <property type="component" value="Unplaced"/>
</dbReference>
<dbReference type="Pfam" id="PF00880">
    <property type="entry name" value="Nebulin"/>
    <property type="match status" value="6"/>
</dbReference>
<proteinExistence type="predicted"/>
<dbReference type="InterPro" id="IPR055297">
    <property type="entry name" value="NEBU/NEBL"/>
</dbReference>
<evidence type="ECO:0000256" key="1">
    <source>
        <dbReference type="ARBA" id="ARBA00022737"/>
    </source>
</evidence>
<evidence type="ECO:0000313" key="4">
    <source>
        <dbReference type="Ensembl" id="ENSCCRP00015052535.1"/>
    </source>
</evidence>
<evidence type="ECO:0000256" key="3">
    <source>
        <dbReference type="SAM" id="MobiDB-lite"/>
    </source>
</evidence>
<keyword evidence="2" id="KW-0009">Actin-binding</keyword>
<evidence type="ECO:0000256" key="2">
    <source>
        <dbReference type="ARBA" id="ARBA00023203"/>
    </source>
</evidence>
<name>A0A8C1Z4P6_CYPCA</name>
<dbReference type="GO" id="GO:0071691">
    <property type="term" value="P:cardiac muscle thin filament assembly"/>
    <property type="evidence" value="ECO:0007669"/>
    <property type="project" value="TreeGrafter"/>
</dbReference>
<dbReference type="PROSITE" id="PS51216">
    <property type="entry name" value="NEBULIN"/>
    <property type="match status" value="9"/>
</dbReference>
<dbReference type="InterPro" id="IPR013998">
    <property type="entry name" value="Nebulin-like"/>
</dbReference>
<dbReference type="PANTHER" id="PTHR11039">
    <property type="entry name" value="NEBULIN"/>
    <property type="match status" value="1"/>
</dbReference>
<accession>A0A8C1Z4P6</accession>
<dbReference type="InterPro" id="IPR000900">
    <property type="entry name" value="Nebulin_repeat"/>
</dbReference>
<evidence type="ECO:0008006" key="6">
    <source>
        <dbReference type="Google" id="ProtNLM"/>
    </source>
</evidence>